<dbReference type="InterPro" id="IPR037523">
    <property type="entry name" value="VOC_core"/>
</dbReference>
<dbReference type="EMBL" id="JBHLUE010000004">
    <property type="protein sequence ID" value="MFC0564120.1"/>
    <property type="molecule type" value="Genomic_DNA"/>
</dbReference>
<reference evidence="2 3" key="1">
    <citation type="submission" date="2024-09" db="EMBL/GenBank/DDBJ databases">
        <authorList>
            <person name="Sun Q."/>
            <person name="Mori K."/>
        </authorList>
    </citation>
    <scope>NUCLEOTIDE SEQUENCE [LARGE SCALE GENOMIC DNA]</scope>
    <source>
        <strain evidence="2 3">TBRC 2205</strain>
    </source>
</reference>
<feature type="domain" description="VOC" evidence="1">
    <location>
        <begin position="64"/>
        <end position="176"/>
    </location>
</feature>
<evidence type="ECO:0000313" key="3">
    <source>
        <dbReference type="Proteomes" id="UP001589894"/>
    </source>
</evidence>
<dbReference type="InterPro" id="IPR004360">
    <property type="entry name" value="Glyas_Fos-R_dOase_dom"/>
</dbReference>
<accession>A0ABV6NTM0</accession>
<gene>
    <name evidence="2" type="ORF">ACFFHU_08075</name>
</gene>
<dbReference type="Gene3D" id="3.10.180.10">
    <property type="entry name" value="2,3-Dihydroxybiphenyl 1,2-Dioxygenase, domain 1"/>
    <property type="match status" value="1"/>
</dbReference>
<dbReference type="RefSeq" id="WP_377337060.1">
    <property type="nucleotide sequence ID" value="NZ_JBHLUE010000004.1"/>
</dbReference>
<name>A0ABV6NTM0_9ACTN</name>
<evidence type="ECO:0000313" key="2">
    <source>
        <dbReference type="EMBL" id="MFC0564120.1"/>
    </source>
</evidence>
<comment type="caution">
    <text evidence="2">The sequence shown here is derived from an EMBL/GenBank/DDBJ whole genome shotgun (WGS) entry which is preliminary data.</text>
</comment>
<dbReference type="SUPFAM" id="SSF54593">
    <property type="entry name" value="Glyoxalase/Bleomycin resistance protein/Dihydroxybiphenyl dioxygenase"/>
    <property type="match status" value="1"/>
</dbReference>
<evidence type="ECO:0000259" key="1">
    <source>
        <dbReference type="PROSITE" id="PS51819"/>
    </source>
</evidence>
<dbReference type="InterPro" id="IPR029068">
    <property type="entry name" value="Glyas_Bleomycin-R_OHBP_Dase"/>
</dbReference>
<sequence>MPGTRQQFNVNLDPELVRRVKHHAIDVQLTLSDLVTRVLRDHLEHNNAPRESAMSDQSPTRTAMTLQPMVHVADMAAAVGFYEALGAQVEHGSRDGDFVMLRLGASRFSLLAHPPNPEQNEGRVELNFETAEELDGLEARLRAANVTITQPTTDEGFGRQLQVSTPDGLLVKINQLDQELYT</sequence>
<organism evidence="2 3">
    <name type="scientific">Plantactinospora siamensis</name>
    <dbReference type="NCBI Taxonomy" id="555372"/>
    <lineage>
        <taxon>Bacteria</taxon>
        <taxon>Bacillati</taxon>
        <taxon>Actinomycetota</taxon>
        <taxon>Actinomycetes</taxon>
        <taxon>Micromonosporales</taxon>
        <taxon>Micromonosporaceae</taxon>
        <taxon>Plantactinospora</taxon>
    </lineage>
</organism>
<dbReference type="Proteomes" id="UP001589894">
    <property type="component" value="Unassembled WGS sequence"/>
</dbReference>
<protein>
    <submittedName>
        <fullName evidence="2">VOC family protein</fullName>
    </submittedName>
</protein>
<keyword evidence="3" id="KW-1185">Reference proteome</keyword>
<dbReference type="PROSITE" id="PS51819">
    <property type="entry name" value="VOC"/>
    <property type="match status" value="1"/>
</dbReference>
<proteinExistence type="predicted"/>
<dbReference type="Pfam" id="PF00903">
    <property type="entry name" value="Glyoxalase"/>
    <property type="match status" value="1"/>
</dbReference>